<accession>A0A1K1P6W6</accession>
<keyword evidence="2" id="KW-1185">Reference proteome</keyword>
<protein>
    <submittedName>
        <fullName evidence="1">Uncharacterized protein</fullName>
    </submittedName>
</protein>
<dbReference type="Proteomes" id="UP000182248">
    <property type="component" value="Unassembled WGS sequence"/>
</dbReference>
<evidence type="ECO:0000313" key="1">
    <source>
        <dbReference type="EMBL" id="SFW43205.1"/>
    </source>
</evidence>
<evidence type="ECO:0000313" key="2">
    <source>
        <dbReference type="Proteomes" id="UP000182248"/>
    </source>
</evidence>
<proteinExistence type="predicted"/>
<gene>
    <name evidence="1" type="ORF">SAMN02927921_01650</name>
</gene>
<organism evidence="1 2">
    <name type="scientific">Sinomicrobium oceani</name>
    <dbReference type="NCBI Taxonomy" id="1150368"/>
    <lineage>
        <taxon>Bacteria</taxon>
        <taxon>Pseudomonadati</taxon>
        <taxon>Bacteroidota</taxon>
        <taxon>Flavobacteriia</taxon>
        <taxon>Flavobacteriales</taxon>
        <taxon>Flavobacteriaceae</taxon>
        <taxon>Sinomicrobium</taxon>
    </lineage>
</organism>
<reference evidence="1 2" key="1">
    <citation type="submission" date="2016-11" db="EMBL/GenBank/DDBJ databases">
        <authorList>
            <person name="Jaros S."/>
            <person name="Januszkiewicz K."/>
            <person name="Wedrychowicz H."/>
        </authorList>
    </citation>
    <scope>NUCLEOTIDE SEQUENCE [LARGE SCALE GENOMIC DNA]</scope>
    <source>
        <strain evidence="1 2">CGMCC 1.12145</strain>
    </source>
</reference>
<sequence>MRKDIEIPVVKDVYIAMVREWNEEFLSQDWNAYIINNRKTPIEMVMVVSKGFDNAIRTSVMRHGIGVVGARDYAKVELVQEDVLKLHNEFSVTFFAEGKLYDKKYCFPKYSIKEDALRDIPVMEARGILAE</sequence>
<dbReference type="AlphaFoldDB" id="A0A1K1P6W6"/>
<dbReference type="RefSeq" id="WP_072316877.1">
    <property type="nucleotide sequence ID" value="NZ_FPJE01000007.1"/>
</dbReference>
<name>A0A1K1P6W6_9FLAO</name>
<dbReference type="STRING" id="1150368.SAMN02927921_01650"/>
<dbReference type="OrthoDB" id="953239at2"/>
<dbReference type="EMBL" id="FPJE01000007">
    <property type="protein sequence ID" value="SFW43205.1"/>
    <property type="molecule type" value="Genomic_DNA"/>
</dbReference>